<keyword evidence="17" id="KW-1185">Reference proteome</keyword>
<dbReference type="RefSeq" id="WP_247260302.1">
    <property type="nucleotide sequence ID" value="NZ_JALJQZ010000008.1"/>
</dbReference>
<name>A0ABV8E7N7_9HYPH</name>
<dbReference type="NCBIfam" id="TIGR02074">
    <property type="entry name" value="PBP_1a_fam"/>
    <property type="match status" value="1"/>
</dbReference>
<feature type="region of interest" description="Disordered" evidence="12">
    <location>
        <begin position="696"/>
        <end position="868"/>
    </location>
</feature>
<dbReference type="SUPFAM" id="SSF56601">
    <property type="entry name" value="beta-lactamase/transpeptidase-like"/>
    <property type="match status" value="1"/>
</dbReference>
<evidence type="ECO:0000256" key="8">
    <source>
        <dbReference type="ARBA" id="ARBA00022801"/>
    </source>
</evidence>
<dbReference type="Gene3D" id="1.10.3810.10">
    <property type="entry name" value="Biosynthetic peptidoglycan transglycosylase-like"/>
    <property type="match status" value="1"/>
</dbReference>
<evidence type="ECO:0000256" key="4">
    <source>
        <dbReference type="ARBA" id="ARBA00022645"/>
    </source>
</evidence>
<keyword evidence="9" id="KW-0511">Multifunctional enzyme</keyword>
<feature type="compositionally biased region" description="Acidic residues" evidence="12">
    <location>
        <begin position="51"/>
        <end position="60"/>
    </location>
</feature>
<dbReference type="PANTHER" id="PTHR32282:SF33">
    <property type="entry name" value="PEPTIDOGLYCAN GLYCOSYLTRANSFERASE"/>
    <property type="match status" value="1"/>
</dbReference>
<evidence type="ECO:0000256" key="2">
    <source>
        <dbReference type="ARBA" id="ARBA00007090"/>
    </source>
</evidence>
<evidence type="ECO:0000256" key="7">
    <source>
        <dbReference type="ARBA" id="ARBA00022679"/>
    </source>
</evidence>
<proteinExistence type="inferred from homology"/>
<keyword evidence="5" id="KW-0645">Protease</keyword>
<keyword evidence="13" id="KW-1133">Transmembrane helix</keyword>
<dbReference type="EMBL" id="JBHSBD010000025">
    <property type="protein sequence ID" value="MFC3967772.1"/>
    <property type="molecule type" value="Genomic_DNA"/>
</dbReference>
<dbReference type="PANTHER" id="PTHR32282">
    <property type="entry name" value="BINDING PROTEIN TRANSPEPTIDASE, PUTATIVE-RELATED"/>
    <property type="match status" value="1"/>
</dbReference>
<evidence type="ECO:0000256" key="1">
    <source>
        <dbReference type="ARBA" id="ARBA00004752"/>
    </source>
</evidence>
<evidence type="ECO:0000256" key="13">
    <source>
        <dbReference type="SAM" id="Phobius"/>
    </source>
</evidence>
<evidence type="ECO:0000256" key="10">
    <source>
        <dbReference type="ARBA" id="ARBA00044770"/>
    </source>
</evidence>
<protein>
    <recommendedName>
        <fullName evidence="10">peptidoglycan glycosyltransferase</fullName>
        <ecNumber evidence="10">2.4.99.28</ecNumber>
    </recommendedName>
</protein>
<reference evidence="17" key="1">
    <citation type="journal article" date="2019" name="Int. J. Syst. Evol. Microbiol.">
        <title>The Global Catalogue of Microorganisms (GCM) 10K type strain sequencing project: providing services to taxonomists for standard genome sequencing and annotation.</title>
        <authorList>
            <consortium name="The Broad Institute Genomics Platform"/>
            <consortium name="The Broad Institute Genome Sequencing Center for Infectious Disease"/>
            <person name="Wu L."/>
            <person name="Ma J."/>
        </authorList>
    </citation>
    <scope>NUCLEOTIDE SEQUENCE [LARGE SCALE GENOMIC DNA]</scope>
    <source>
        <strain evidence="17">TBRC 5781</strain>
    </source>
</reference>
<dbReference type="InterPro" id="IPR023346">
    <property type="entry name" value="Lysozyme-like_dom_sf"/>
</dbReference>
<dbReference type="InterPro" id="IPR036950">
    <property type="entry name" value="PBP_transglycosylase"/>
</dbReference>
<keyword evidence="4" id="KW-0121">Carboxypeptidase</keyword>
<dbReference type="InterPro" id="IPR050396">
    <property type="entry name" value="Glycosyltr_51/Transpeptidase"/>
</dbReference>
<dbReference type="InterPro" id="IPR001460">
    <property type="entry name" value="PCN-bd_Tpept"/>
</dbReference>
<comment type="caution">
    <text evidence="16">The sequence shown here is derived from an EMBL/GenBank/DDBJ whole genome shotgun (WGS) entry which is preliminary data.</text>
</comment>
<keyword evidence="13" id="KW-0472">Membrane</keyword>
<dbReference type="InterPro" id="IPR001264">
    <property type="entry name" value="Glyco_trans_51"/>
</dbReference>
<feature type="transmembrane region" description="Helical" evidence="13">
    <location>
        <begin position="85"/>
        <end position="117"/>
    </location>
</feature>
<feature type="domain" description="Glycosyl transferase family 51" evidence="15">
    <location>
        <begin position="151"/>
        <end position="314"/>
    </location>
</feature>
<sequence length="868" mass="94132">MASGKRPRERVEPSFGADQDNDPSELRLGAGERIVGHLSRKSKRVLVENVDKDDDGEEEEIVPRTRRTSKAAKAKRRSRERRGGGFFGVIRSLIYWCIVLGIWAGIAVGGVVIYFAAQMPSASTWSIPDRPPNVKITALDGTLVANRGTTGGEAIALEEMSPYLPQAVMAIEDRRFYYHFGVDPLGLARAFINNLTGRSIQGGSTLTQQLAKNLFLSPERTFERKIQEVLLSFWLEHKFTKDQILAMYLNRMYFGSNAYGVEAASQRFFNKSARDVNLAEAATLAGLLKAPSRLSPARDPKAAEERAQVVLGAMREEGYVTAEEAKTAMSQPPAKARSYWSGAEHYAADMVIDEVKALIGDVKTDINVQTTLDMRLEKQAEAALTAALDKEGRKVNASQAALVSVDASGAIRAVVGGRDYTDSQFNRAAKAKRQPGSAFKPFVYAAALEAGYRPDTLMNDEPVRIGNWTPENYDQKYRGQVTLSTALAHSLNTIAAQLVMQVGPKNVISVAHRLGIDSDLQENASIALGTSEVSLVELTSSYAAFMNGGMKATPHLVTRITDTSGKVLYEADYSNPPRVLSEQVVANLNGMLNRVMTEGTGRAAQLSKWQAAGKSGTTQSFRDAIFVGFTSTMTTGIWFGNDDGTPMKKVTGGGLPARAWKTYMTAALEGYKPTPLFGVGIQPAKPEPQTTLSDIISGVLPGVGGSRDDFPPAPDAPPEDVPVQGQARYPAAPQPVQQGSPVQPQQPVTREPAMREPAQRAPAQRDPAPVDRRQQAVQPNYPPGTIPDYRAHDGGQMVPPADVPNRGYQDYRQYRGPYDDHIPPDAVLEGRAPPDAVLEGPVPPGDVGGSSRRGQPRESTLFDIIMGQ</sequence>
<feature type="domain" description="Penicillin-binding protein transpeptidase" evidence="14">
    <location>
        <begin position="405"/>
        <end position="630"/>
    </location>
</feature>
<evidence type="ECO:0000259" key="14">
    <source>
        <dbReference type="Pfam" id="PF00905"/>
    </source>
</evidence>
<dbReference type="Pfam" id="PF00912">
    <property type="entry name" value="Transgly"/>
    <property type="match status" value="1"/>
</dbReference>
<evidence type="ECO:0000256" key="6">
    <source>
        <dbReference type="ARBA" id="ARBA00022676"/>
    </source>
</evidence>
<evidence type="ECO:0000256" key="9">
    <source>
        <dbReference type="ARBA" id="ARBA00023268"/>
    </source>
</evidence>
<keyword evidence="8" id="KW-0378">Hydrolase</keyword>
<evidence type="ECO:0000256" key="12">
    <source>
        <dbReference type="SAM" id="MobiDB-lite"/>
    </source>
</evidence>
<gene>
    <name evidence="16" type="ORF">ACFOVS_06470</name>
</gene>
<feature type="region of interest" description="Disordered" evidence="12">
    <location>
        <begin position="1"/>
        <end position="26"/>
    </location>
</feature>
<dbReference type="EC" id="2.4.99.28" evidence="10"/>
<dbReference type="Proteomes" id="UP001595697">
    <property type="component" value="Unassembled WGS sequence"/>
</dbReference>
<keyword evidence="6" id="KW-0328">Glycosyltransferase</keyword>
<comment type="similarity">
    <text evidence="2">In the C-terminal section; belongs to the transpeptidase family.</text>
</comment>
<comment type="similarity">
    <text evidence="3">In the N-terminal section; belongs to the glycosyltransferase 51 family.</text>
</comment>
<dbReference type="Gene3D" id="3.40.710.10">
    <property type="entry name" value="DD-peptidase/beta-lactamase superfamily"/>
    <property type="match status" value="1"/>
</dbReference>
<feature type="compositionally biased region" description="Basic residues" evidence="12">
    <location>
        <begin position="64"/>
        <end position="77"/>
    </location>
</feature>
<dbReference type="InterPro" id="IPR012338">
    <property type="entry name" value="Beta-lactam/transpept-like"/>
</dbReference>
<dbReference type="SUPFAM" id="SSF53955">
    <property type="entry name" value="Lysozyme-like"/>
    <property type="match status" value="1"/>
</dbReference>
<feature type="region of interest" description="Disordered" evidence="12">
    <location>
        <begin position="49"/>
        <end position="77"/>
    </location>
</feature>
<feature type="compositionally biased region" description="Pro residues" evidence="12">
    <location>
        <begin position="711"/>
        <end position="720"/>
    </location>
</feature>
<evidence type="ECO:0000256" key="5">
    <source>
        <dbReference type="ARBA" id="ARBA00022670"/>
    </source>
</evidence>
<keyword evidence="13" id="KW-0812">Transmembrane</keyword>
<comment type="catalytic activity">
    <reaction evidence="11">
        <text>[GlcNAc-(1-&gt;4)-Mur2Ac(oyl-L-Ala-gamma-D-Glu-L-Lys-D-Ala-D-Ala)](n)-di-trans,octa-cis-undecaprenyl diphosphate + beta-D-GlcNAc-(1-&gt;4)-Mur2Ac(oyl-L-Ala-gamma-D-Glu-L-Lys-D-Ala-D-Ala)-di-trans,octa-cis-undecaprenyl diphosphate = [GlcNAc-(1-&gt;4)-Mur2Ac(oyl-L-Ala-gamma-D-Glu-L-Lys-D-Ala-D-Ala)](n+1)-di-trans,octa-cis-undecaprenyl diphosphate + di-trans,octa-cis-undecaprenyl diphosphate + H(+)</text>
        <dbReference type="Rhea" id="RHEA:23708"/>
        <dbReference type="Rhea" id="RHEA-COMP:9602"/>
        <dbReference type="Rhea" id="RHEA-COMP:9603"/>
        <dbReference type="ChEBI" id="CHEBI:15378"/>
        <dbReference type="ChEBI" id="CHEBI:58405"/>
        <dbReference type="ChEBI" id="CHEBI:60033"/>
        <dbReference type="ChEBI" id="CHEBI:78435"/>
        <dbReference type="EC" id="2.4.99.28"/>
    </reaction>
</comment>
<keyword evidence="7" id="KW-0808">Transferase</keyword>
<accession>A0ABV8E7N7</accession>
<evidence type="ECO:0000256" key="3">
    <source>
        <dbReference type="ARBA" id="ARBA00007739"/>
    </source>
</evidence>
<organism evidence="16 17">
    <name type="scientific">Rhizobium lemnae</name>
    <dbReference type="NCBI Taxonomy" id="1214924"/>
    <lineage>
        <taxon>Bacteria</taxon>
        <taxon>Pseudomonadati</taxon>
        <taxon>Pseudomonadota</taxon>
        <taxon>Alphaproteobacteria</taxon>
        <taxon>Hyphomicrobiales</taxon>
        <taxon>Rhizobiaceae</taxon>
        <taxon>Rhizobium/Agrobacterium group</taxon>
        <taxon>Rhizobium</taxon>
    </lineage>
</organism>
<comment type="pathway">
    <text evidence="1">Cell wall biogenesis; peptidoglycan biosynthesis.</text>
</comment>
<evidence type="ECO:0000256" key="11">
    <source>
        <dbReference type="ARBA" id="ARBA00049902"/>
    </source>
</evidence>
<evidence type="ECO:0000259" key="15">
    <source>
        <dbReference type="Pfam" id="PF00912"/>
    </source>
</evidence>
<dbReference type="Pfam" id="PF00905">
    <property type="entry name" value="Transpeptidase"/>
    <property type="match status" value="1"/>
</dbReference>
<evidence type="ECO:0000313" key="17">
    <source>
        <dbReference type="Proteomes" id="UP001595697"/>
    </source>
</evidence>
<feature type="compositionally biased region" description="Low complexity" evidence="12">
    <location>
        <begin position="730"/>
        <end position="751"/>
    </location>
</feature>
<evidence type="ECO:0000313" key="16">
    <source>
        <dbReference type="EMBL" id="MFC3967772.1"/>
    </source>
</evidence>